<evidence type="ECO:0000313" key="1">
    <source>
        <dbReference type="Ensembl" id="ENSMALP00000019797.1"/>
    </source>
</evidence>
<dbReference type="InterPro" id="IPR036397">
    <property type="entry name" value="RNaseH_sf"/>
</dbReference>
<dbReference type="Proteomes" id="UP000261600">
    <property type="component" value="Unplaced"/>
</dbReference>
<dbReference type="STRING" id="43700.ENSMALP00000019797"/>
<organism evidence="1 2">
    <name type="scientific">Monopterus albus</name>
    <name type="common">Swamp eel</name>
    <dbReference type="NCBI Taxonomy" id="43700"/>
    <lineage>
        <taxon>Eukaryota</taxon>
        <taxon>Metazoa</taxon>
        <taxon>Chordata</taxon>
        <taxon>Craniata</taxon>
        <taxon>Vertebrata</taxon>
        <taxon>Euteleostomi</taxon>
        <taxon>Actinopterygii</taxon>
        <taxon>Neopterygii</taxon>
        <taxon>Teleostei</taxon>
        <taxon>Neoteleostei</taxon>
        <taxon>Acanthomorphata</taxon>
        <taxon>Anabantaria</taxon>
        <taxon>Synbranchiformes</taxon>
        <taxon>Synbranchidae</taxon>
        <taxon>Monopterus</taxon>
    </lineage>
</organism>
<name>A0A3Q3JX18_MONAL</name>
<dbReference type="Ensembl" id="ENSMALT00000020186.1">
    <property type="protein sequence ID" value="ENSMALP00000019797.1"/>
    <property type="gene ID" value="ENSMALG00000013822.1"/>
</dbReference>
<proteinExistence type="predicted"/>
<protein>
    <submittedName>
        <fullName evidence="1">Uncharacterized protein</fullName>
    </submittedName>
</protein>
<keyword evidence="2" id="KW-1185">Reference proteome</keyword>
<dbReference type="GO" id="GO:0003676">
    <property type="term" value="F:nucleic acid binding"/>
    <property type="evidence" value="ECO:0007669"/>
    <property type="project" value="InterPro"/>
</dbReference>
<reference evidence="1" key="2">
    <citation type="submission" date="2025-09" db="UniProtKB">
        <authorList>
            <consortium name="Ensembl"/>
        </authorList>
    </citation>
    <scope>IDENTIFICATION</scope>
</reference>
<accession>A0A3Q3JX18</accession>
<dbReference type="Gene3D" id="3.30.420.10">
    <property type="entry name" value="Ribonuclease H-like superfamily/Ribonuclease H"/>
    <property type="match status" value="1"/>
</dbReference>
<reference evidence="1" key="1">
    <citation type="submission" date="2025-08" db="UniProtKB">
        <authorList>
            <consortium name="Ensembl"/>
        </authorList>
    </citation>
    <scope>IDENTIFICATION</scope>
</reference>
<sequence>MLMCFHLMDILWSDEARINEFGSDCVQHVWCGPGLDYYSDCVMLTVKHGGGSVLIKVASSGSISKLFRIRQLAFCLYNVSCNGKTKLLLLNSCKTGQWGTHHVLAT</sequence>
<evidence type="ECO:0000313" key="2">
    <source>
        <dbReference type="Proteomes" id="UP000261600"/>
    </source>
</evidence>
<dbReference type="AlphaFoldDB" id="A0A3Q3JX18"/>